<feature type="signal peptide" evidence="2">
    <location>
        <begin position="1"/>
        <end position="21"/>
    </location>
</feature>
<evidence type="ECO:0008006" key="5">
    <source>
        <dbReference type="Google" id="ProtNLM"/>
    </source>
</evidence>
<keyword evidence="4" id="KW-1185">Reference proteome</keyword>
<evidence type="ECO:0000313" key="3">
    <source>
        <dbReference type="EMBL" id="KAF5795151.1"/>
    </source>
</evidence>
<feature type="compositionally biased region" description="Basic residues" evidence="1">
    <location>
        <begin position="332"/>
        <end position="348"/>
    </location>
</feature>
<feature type="region of interest" description="Disordered" evidence="1">
    <location>
        <begin position="308"/>
        <end position="371"/>
    </location>
</feature>
<dbReference type="Proteomes" id="UP000215914">
    <property type="component" value="Unassembled WGS sequence"/>
</dbReference>
<reference evidence="3" key="2">
    <citation type="submission" date="2020-06" db="EMBL/GenBank/DDBJ databases">
        <title>Helianthus annuus Genome sequencing and assembly Release 2.</title>
        <authorList>
            <person name="Gouzy J."/>
            <person name="Langlade N."/>
            <person name="Munos S."/>
        </authorList>
    </citation>
    <scope>NUCLEOTIDE SEQUENCE</scope>
    <source>
        <tissue evidence="3">Leaves</tissue>
    </source>
</reference>
<organism evidence="3 4">
    <name type="scientific">Helianthus annuus</name>
    <name type="common">Common sunflower</name>
    <dbReference type="NCBI Taxonomy" id="4232"/>
    <lineage>
        <taxon>Eukaryota</taxon>
        <taxon>Viridiplantae</taxon>
        <taxon>Streptophyta</taxon>
        <taxon>Embryophyta</taxon>
        <taxon>Tracheophyta</taxon>
        <taxon>Spermatophyta</taxon>
        <taxon>Magnoliopsida</taxon>
        <taxon>eudicotyledons</taxon>
        <taxon>Gunneridae</taxon>
        <taxon>Pentapetalae</taxon>
        <taxon>asterids</taxon>
        <taxon>campanulids</taxon>
        <taxon>Asterales</taxon>
        <taxon>Asteraceae</taxon>
        <taxon>Asteroideae</taxon>
        <taxon>Heliantheae alliance</taxon>
        <taxon>Heliantheae</taxon>
        <taxon>Helianthus</taxon>
    </lineage>
</organism>
<evidence type="ECO:0000313" key="4">
    <source>
        <dbReference type="Proteomes" id="UP000215914"/>
    </source>
</evidence>
<dbReference type="Gramene" id="mRNA:HanXRQr2_Chr08g0336341">
    <property type="protein sequence ID" value="CDS:HanXRQr2_Chr08g0336341.1"/>
    <property type="gene ID" value="HanXRQr2_Chr08g0336341"/>
</dbReference>
<evidence type="ECO:0000256" key="2">
    <source>
        <dbReference type="SAM" id="SignalP"/>
    </source>
</evidence>
<feature type="chain" id="PRO_5039904127" description="DUF4283 domain-containing protein" evidence="2">
    <location>
        <begin position="22"/>
        <end position="394"/>
    </location>
</feature>
<evidence type="ECO:0000256" key="1">
    <source>
        <dbReference type="SAM" id="MobiDB-lite"/>
    </source>
</evidence>
<keyword evidence="2" id="KW-0732">Signal</keyword>
<accession>A0A9K3IER2</accession>
<name>A0A9K3IER2_HELAN</name>
<dbReference type="EMBL" id="MNCJ02000323">
    <property type="protein sequence ID" value="KAF5795151.1"/>
    <property type="molecule type" value="Genomic_DNA"/>
</dbReference>
<feature type="compositionally biased region" description="Basic and acidic residues" evidence="1">
    <location>
        <begin position="319"/>
        <end position="331"/>
    </location>
</feature>
<gene>
    <name evidence="3" type="ORF">HanXRQr2_Chr08g0336341</name>
</gene>
<reference evidence="3" key="1">
    <citation type="journal article" date="2017" name="Nature">
        <title>The sunflower genome provides insights into oil metabolism, flowering and Asterid evolution.</title>
        <authorList>
            <person name="Badouin H."/>
            <person name="Gouzy J."/>
            <person name="Grassa C.J."/>
            <person name="Murat F."/>
            <person name="Staton S.E."/>
            <person name="Cottret L."/>
            <person name="Lelandais-Briere C."/>
            <person name="Owens G.L."/>
            <person name="Carrere S."/>
            <person name="Mayjonade B."/>
            <person name="Legrand L."/>
            <person name="Gill N."/>
            <person name="Kane N.C."/>
            <person name="Bowers J.E."/>
            <person name="Hubner S."/>
            <person name="Bellec A."/>
            <person name="Berard A."/>
            <person name="Berges H."/>
            <person name="Blanchet N."/>
            <person name="Boniface M.C."/>
            <person name="Brunel D."/>
            <person name="Catrice O."/>
            <person name="Chaidir N."/>
            <person name="Claudel C."/>
            <person name="Donnadieu C."/>
            <person name="Faraut T."/>
            <person name="Fievet G."/>
            <person name="Helmstetter N."/>
            <person name="King M."/>
            <person name="Knapp S.J."/>
            <person name="Lai Z."/>
            <person name="Le Paslier M.C."/>
            <person name="Lippi Y."/>
            <person name="Lorenzon L."/>
            <person name="Mandel J.R."/>
            <person name="Marage G."/>
            <person name="Marchand G."/>
            <person name="Marquand E."/>
            <person name="Bret-Mestries E."/>
            <person name="Morien E."/>
            <person name="Nambeesan S."/>
            <person name="Nguyen T."/>
            <person name="Pegot-Espagnet P."/>
            <person name="Pouilly N."/>
            <person name="Raftis F."/>
            <person name="Sallet E."/>
            <person name="Schiex T."/>
            <person name="Thomas J."/>
            <person name="Vandecasteele C."/>
            <person name="Vares D."/>
            <person name="Vear F."/>
            <person name="Vautrin S."/>
            <person name="Crespi M."/>
            <person name="Mangin B."/>
            <person name="Burke J.M."/>
            <person name="Salse J."/>
            <person name="Munos S."/>
            <person name="Vincourt P."/>
            <person name="Rieseberg L.H."/>
            <person name="Langlade N.B."/>
        </authorList>
    </citation>
    <scope>NUCLEOTIDE SEQUENCE</scope>
    <source>
        <tissue evidence="3">Leaves</tissue>
    </source>
</reference>
<dbReference type="AlphaFoldDB" id="A0A9K3IER2"/>
<comment type="caution">
    <text evidence="3">The sequence shown here is derived from an EMBL/GenBank/DDBJ whole genome shotgun (WGS) entry which is preliminary data.</text>
</comment>
<protein>
    <recommendedName>
        <fullName evidence="5">DUF4283 domain-containing protein</fullName>
    </recommendedName>
</protein>
<sequence>MGDVWMGSYKLFIVIVRFVDGEKVTEDKKDQKKIYVEKKIADDKPMPGRKVGAESYCDILTNKKKSTDHMVIKIDGNVKGFAKWYEYALVGRVSDFKILISLRKLLKVNGYNRVEIKYLGGLRVGLVFEDVELLNYFKDTDVVWKGWFEQLEHWEGQSFDYERIAWLKIHGVPLHLCIDPVFNVIGSKFGKVIQDAQMDDDVGDLSVTCIGILCDKTARLHGNVDIAWNDRVFNVWVEEETGEWIPDCLTVIDEESLVSGSEDLQSGKESSNNMENDMHVEDMHGGKGREPGEWLEGEKEVSQDDNAVPSLDMNIGIDSSKDGENGMDDRNKNRRMVFKKKRGGKKGGLHVSVSPLGQERPRKRTRRDDDPFDIDRFIGIVSSGGTMEGIMKWR</sequence>
<proteinExistence type="predicted"/>